<protein>
    <submittedName>
        <fullName evidence="1">Reverse transcriptase domain-containing protein</fullName>
    </submittedName>
</protein>
<keyword evidence="1" id="KW-0808">Transferase</keyword>
<dbReference type="GO" id="GO:0003964">
    <property type="term" value="F:RNA-directed DNA polymerase activity"/>
    <property type="evidence" value="ECO:0007669"/>
    <property type="project" value="UniProtKB-KW"/>
</dbReference>
<sequence>MSKDNPGSTVYSSRNAIGFTLIEEEQKELCGLLRRHLDTFAWKPTDMTGVLRHIAEHRINIREGCLPIRQKKRGQAPER</sequence>
<accession>A0A699RXK4</accession>
<keyword evidence="1" id="KW-0695">RNA-directed DNA polymerase</keyword>
<proteinExistence type="predicted"/>
<comment type="caution">
    <text evidence="1">The sequence shown here is derived from an EMBL/GenBank/DDBJ whole genome shotgun (WGS) entry which is preliminary data.</text>
</comment>
<name>A0A699RXK4_TANCI</name>
<feature type="non-terminal residue" evidence="1">
    <location>
        <position position="79"/>
    </location>
</feature>
<reference evidence="1" key="1">
    <citation type="journal article" date="2019" name="Sci. Rep.">
        <title>Draft genome of Tanacetum cinerariifolium, the natural source of mosquito coil.</title>
        <authorList>
            <person name="Yamashiro T."/>
            <person name="Shiraishi A."/>
            <person name="Satake H."/>
            <person name="Nakayama K."/>
        </authorList>
    </citation>
    <scope>NUCLEOTIDE SEQUENCE</scope>
</reference>
<keyword evidence="1" id="KW-0548">Nucleotidyltransferase</keyword>
<gene>
    <name evidence="1" type="ORF">Tci_860221</name>
</gene>
<evidence type="ECO:0000313" key="1">
    <source>
        <dbReference type="EMBL" id="GFC88251.1"/>
    </source>
</evidence>
<dbReference type="EMBL" id="BKCJ011114578">
    <property type="protein sequence ID" value="GFC88251.1"/>
    <property type="molecule type" value="Genomic_DNA"/>
</dbReference>
<dbReference type="AlphaFoldDB" id="A0A699RXK4"/>
<organism evidence="1">
    <name type="scientific">Tanacetum cinerariifolium</name>
    <name type="common">Dalmatian daisy</name>
    <name type="synonym">Chrysanthemum cinerariifolium</name>
    <dbReference type="NCBI Taxonomy" id="118510"/>
    <lineage>
        <taxon>Eukaryota</taxon>
        <taxon>Viridiplantae</taxon>
        <taxon>Streptophyta</taxon>
        <taxon>Embryophyta</taxon>
        <taxon>Tracheophyta</taxon>
        <taxon>Spermatophyta</taxon>
        <taxon>Magnoliopsida</taxon>
        <taxon>eudicotyledons</taxon>
        <taxon>Gunneridae</taxon>
        <taxon>Pentapetalae</taxon>
        <taxon>asterids</taxon>
        <taxon>campanulids</taxon>
        <taxon>Asterales</taxon>
        <taxon>Asteraceae</taxon>
        <taxon>Asteroideae</taxon>
        <taxon>Anthemideae</taxon>
        <taxon>Anthemidinae</taxon>
        <taxon>Tanacetum</taxon>
    </lineage>
</organism>